<evidence type="ECO:0000256" key="1">
    <source>
        <dbReference type="ARBA" id="ARBA00004196"/>
    </source>
</evidence>
<evidence type="ECO:0000256" key="4">
    <source>
        <dbReference type="ARBA" id="ARBA00023284"/>
    </source>
</evidence>
<dbReference type="InterPro" id="IPR050553">
    <property type="entry name" value="Thioredoxin_ResA/DsbE_sf"/>
</dbReference>
<protein>
    <recommendedName>
        <fullName evidence="6">Thioredoxin domain-containing protein</fullName>
    </recommendedName>
</protein>
<dbReference type="Pfam" id="PF17127">
    <property type="entry name" value="DUF5106"/>
    <property type="match status" value="1"/>
</dbReference>
<evidence type="ECO:0000256" key="2">
    <source>
        <dbReference type="ARBA" id="ARBA00022748"/>
    </source>
</evidence>
<dbReference type="SUPFAM" id="SSF52833">
    <property type="entry name" value="Thioredoxin-like"/>
    <property type="match status" value="1"/>
</dbReference>
<dbReference type="Pfam" id="PF00578">
    <property type="entry name" value="AhpC-TSA"/>
    <property type="match status" value="1"/>
</dbReference>
<accession>A0A512RHS6</accession>
<keyword evidence="2" id="KW-0201">Cytochrome c-type biogenesis</keyword>
<dbReference type="RefSeq" id="WP_146859340.1">
    <property type="nucleotide sequence ID" value="NZ_BKAU01000001.1"/>
</dbReference>
<dbReference type="PROSITE" id="PS51352">
    <property type="entry name" value="THIOREDOXIN_2"/>
    <property type="match status" value="1"/>
</dbReference>
<evidence type="ECO:0000256" key="5">
    <source>
        <dbReference type="SAM" id="SignalP"/>
    </source>
</evidence>
<dbReference type="InterPro" id="IPR013766">
    <property type="entry name" value="Thioredoxin_domain"/>
</dbReference>
<reference evidence="7 8" key="1">
    <citation type="submission" date="2019-07" db="EMBL/GenBank/DDBJ databases">
        <title>Whole genome shotgun sequence of Chitinophaga cymbidii NBRC 109752.</title>
        <authorList>
            <person name="Hosoyama A."/>
            <person name="Uohara A."/>
            <person name="Ohji S."/>
            <person name="Ichikawa N."/>
        </authorList>
    </citation>
    <scope>NUCLEOTIDE SEQUENCE [LARGE SCALE GENOMIC DNA]</scope>
    <source>
        <strain evidence="7 8">NBRC 109752</strain>
    </source>
</reference>
<dbReference type="Proteomes" id="UP000321436">
    <property type="component" value="Unassembled WGS sequence"/>
</dbReference>
<dbReference type="CDD" id="cd02966">
    <property type="entry name" value="TlpA_like_family"/>
    <property type="match status" value="1"/>
</dbReference>
<feature type="signal peptide" evidence="5">
    <location>
        <begin position="1"/>
        <end position="19"/>
    </location>
</feature>
<keyword evidence="8" id="KW-1185">Reference proteome</keyword>
<dbReference type="GO" id="GO:0030313">
    <property type="term" value="C:cell envelope"/>
    <property type="evidence" value="ECO:0007669"/>
    <property type="project" value="UniProtKB-SubCell"/>
</dbReference>
<dbReference type="EMBL" id="BKAU01000001">
    <property type="protein sequence ID" value="GEP95240.1"/>
    <property type="molecule type" value="Genomic_DNA"/>
</dbReference>
<evidence type="ECO:0000313" key="7">
    <source>
        <dbReference type="EMBL" id="GEP95240.1"/>
    </source>
</evidence>
<gene>
    <name evidence="7" type="ORF">CCY01nite_15000</name>
</gene>
<dbReference type="Pfam" id="PF14289">
    <property type="entry name" value="DUF4369"/>
    <property type="match status" value="1"/>
</dbReference>
<evidence type="ECO:0000256" key="3">
    <source>
        <dbReference type="ARBA" id="ARBA00023157"/>
    </source>
</evidence>
<proteinExistence type="predicted"/>
<dbReference type="GO" id="GO:0016209">
    <property type="term" value="F:antioxidant activity"/>
    <property type="evidence" value="ECO:0007669"/>
    <property type="project" value="InterPro"/>
</dbReference>
<dbReference type="PANTHER" id="PTHR42852">
    <property type="entry name" value="THIOL:DISULFIDE INTERCHANGE PROTEIN DSBE"/>
    <property type="match status" value="1"/>
</dbReference>
<evidence type="ECO:0000313" key="8">
    <source>
        <dbReference type="Proteomes" id="UP000321436"/>
    </source>
</evidence>
<dbReference type="InterPro" id="IPR000866">
    <property type="entry name" value="AhpC/TSA"/>
</dbReference>
<dbReference type="GO" id="GO:0016491">
    <property type="term" value="F:oxidoreductase activity"/>
    <property type="evidence" value="ECO:0007669"/>
    <property type="project" value="InterPro"/>
</dbReference>
<feature type="domain" description="Thioredoxin" evidence="6">
    <location>
        <begin position="325"/>
        <end position="465"/>
    </location>
</feature>
<dbReference type="AlphaFoldDB" id="A0A512RHS6"/>
<keyword evidence="5" id="KW-0732">Signal</keyword>
<dbReference type="GO" id="GO:0017004">
    <property type="term" value="P:cytochrome complex assembly"/>
    <property type="evidence" value="ECO:0007669"/>
    <property type="project" value="UniProtKB-KW"/>
</dbReference>
<dbReference type="Gene3D" id="3.40.30.10">
    <property type="entry name" value="Glutaredoxin"/>
    <property type="match status" value="1"/>
</dbReference>
<dbReference type="PANTHER" id="PTHR42852:SF6">
    <property type="entry name" value="THIOL:DISULFIDE INTERCHANGE PROTEIN DSBE"/>
    <property type="match status" value="1"/>
</dbReference>
<feature type="chain" id="PRO_5022239279" description="Thioredoxin domain-containing protein" evidence="5">
    <location>
        <begin position="20"/>
        <end position="465"/>
    </location>
</feature>
<keyword evidence="4" id="KW-0676">Redox-active center</keyword>
<dbReference type="InterPro" id="IPR025380">
    <property type="entry name" value="DUF4369"/>
</dbReference>
<comment type="caution">
    <text evidence="7">The sequence shown here is derived from an EMBL/GenBank/DDBJ whole genome shotgun (WGS) entry which is preliminary data.</text>
</comment>
<organism evidence="7 8">
    <name type="scientific">Chitinophaga cymbidii</name>
    <dbReference type="NCBI Taxonomy" id="1096750"/>
    <lineage>
        <taxon>Bacteria</taxon>
        <taxon>Pseudomonadati</taxon>
        <taxon>Bacteroidota</taxon>
        <taxon>Chitinophagia</taxon>
        <taxon>Chitinophagales</taxon>
        <taxon>Chitinophagaceae</taxon>
        <taxon>Chitinophaga</taxon>
    </lineage>
</organism>
<comment type="subcellular location">
    <subcellularLocation>
        <location evidence="1">Cell envelope</location>
    </subcellularLocation>
</comment>
<dbReference type="InterPro" id="IPR033395">
    <property type="entry name" value="DUF5106"/>
</dbReference>
<dbReference type="InterPro" id="IPR036249">
    <property type="entry name" value="Thioredoxin-like_sf"/>
</dbReference>
<keyword evidence="3" id="KW-1015">Disulfide bond</keyword>
<dbReference type="OrthoDB" id="6399635at2"/>
<name>A0A512RHS6_9BACT</name>
<sequence>MQNLLCLLCCLCSAFSLQAQGYEITVKIRGYQSGYLYLGHYMGKTTYVMDSARINENGVAVLKGAEKQPGGIYLIVLPGKKKYFEMLMDEVQTFSVEADTSSLLEKTVFSGSADNEMFTAYNRFLSAQGPAREEIQRQLAAARTAADSAKVAPLSEQLGKKLQEYRNNVVAKHPKSLLAAIFRSMREPEVKPMPKKADGTLDSTYPYRYYKAHYWDDVDLADGRLVRTPIIETRLNRYFSQLVAPVPDSVISEADALIAKTGNDKESFKFLVWWLTLHYESSPIMGMDAVFVHLVEKYYVTKRAYWVTDEQNEKIISRAYTIAPNLIGQKGAPLPLQDTSGKSASLYDIKAKYTILVFWDPTCGHCITEVPRLDSAFNASWKKKGAVMFGVKTEGTQEEWLKFIHDKKLKGWIHAWDPGYKSNYRRFYDVYSTPLVYLLDENKKILAKRLGVEQLEEFLQRSSNH</sequence>
<evidence type="ECO:0000259" key="6">
    <source>
        <dbReference type="PROSITE" id="PS51352"/>
    </source>
</evidence>